<organism evidence="1 2">
    <name type="scientific">Enterobacter phage Ec_L1</name>
    <dbReference type="NCBI Taxonomy" id="2070180"/>
    <lineage>
        <taxon>Viruses</taxon>
        <taxon>Duplodnaviria</taxon>
        <taxon>Heunggongvirae</taxon>
        <taxon>Uroviricota</taxon>
        <taxon>Caudoviricetes</taxon>
        <taxon>Drexlerviridae</taxon>
        <taxon>Eclunavirus</taxon>
        <taxon>Eclunavirus EcL1</taxon>
    </lineage>
</organism>
<name>A0A2P0W9V3_9CAUD</name>
<protein>
    <submittedName>
        <fullName evidence="1">Uncharacterized protein</fullName>
    </submittedName>
</protein>
<reference evidence="1 2" key="1">
    <citation type="submission" date="2017-12" db="EMBL/GenBank/DDBJ databases">
        <title>Genomic analysis of a novel phage Ec_L1 lytic to Enterobacter cloacae.</title>
        <authorList>
            <person name="Li Z."/>
            <person name="Ren H."/>
            <person name="Xu Y."/>
        </authorList>
    </citation>
    <scope>NUCLEOTIDE SEQUENCE [LARGE SCALE GENOMIC DNA]</scope>
</reference>
<sequence>MDIREGRAAVWEHAKECGIDEDIARIAKHFDIKEINIFTPGDGGKLTYLNERPRKFHKIAVAAKPEKTLDQYLKEARGKK</sequence>
<dbReference type="OrthoDB" id="21451at10239"/>
<dbReference type="Proteomes" id="UP000241856">
    <property type="component" value="Segment"/>
</dbReference>
<evidence type="ECO:0000313" key="1">
    <source>
        <dbReference type="EMBL" id="AUV57119.1"/>
    </source>
</evidence>
<dbReference type="EMBL" id="MG732930">
    <property type="protein sequence ID" value="AUV57119.1"/>
    <property type="molecule type" value="Genomic_DNA"/>
</dbReference>
<proteinExistence type="predicted"/>
<accession>A0A2P0W9V3</accession>
<gene>
    <name evidence="1" type="ORF">Ec05</name>
</gene>
<evidence type="ECO:0000313" key="2">
    <source>
        <dbReference type="Proteomes" id="UP000241856"/>
    </source>
</evidence>
<keyword evidence="2" id="KW-1185">Reference proteome</keyword>